<dbReference type="AlphaFoldDB" id="A0A4S3KNQ4"/>
<dbReference type="SUPFAM" id="SSF53800">
    <property type="entry name" value="Chelatase"/>
    <property type="match status" value="1"/>
</dbReference>
<dbReference type="GO" id="GO:0005737">
    <property type="term" value="C:cytoplasm"/>
    <property type="evidence" value="ECO:0007669"/>
    <property type="project" value="UniProtKB-SubCell"/>
</dbReference>
<feature type="binding site" evidence="9">
    <location>
        <position position="214"/>
    </location>
    <ligand>
        <name>Fe(2+)</name>
        <dbReference type="ChEBI" id="CHEBI:29033"/>
    </ligand>
</feature>
<comment type="function">
    <text evidence="9 10">Catalyzes the ferrous insertion into protoporphyrin IX.</text>
</comment>
<dbReference type="InterPro" id="IPR001015">
    <property type="entry name" value="Ferrochelatase"/>
</dbReference>
<dbReference type="EC" id="4.98.1.1" evidence="9 10"/>
<gene>
    <name evidence="9" type="primary">hemH</name>
    <name evidence="11" type="ORF">B1806_07635</name>
</gene>
<dbReference type="EMBL" id="MWQO01000024">
    <property type="protein sequence ID" value="THD10603.1"/>
    <property type="molecule type" value="Genomic_DNA"/>
</dbReference>
<keyword evidence="5 9" id="KW-0350">Heme biosynthesis</keyword>
<dbReference type="OrthoDB" id="9809741at2"/>
<evidence type="ECO:0000256" key="4">
    <source>
        <dbReference type="ARBA" id="ARBA00023004"/>
    </source>
</evidence>
<evidence type="ECO:0000256" key="5">
    <source>
        <dbReference type="ARBA" id="ARBA00023133"/>
    </source>
</evidence>
<evidence type="ECO:0000256" key="9">
    <source>
        <dbReference type="HAMAP-Rule" id="MF_00323"/>
    </source>
</evidence>
<proteinExistence type="inferred from homology"/>
<evidence type="ECO:0000256" key="1">
    <source>
        <dbReference type="ARBA" id="ARBA00007718"/>
    </source>
</evidence>
<sequence length="372" mass="40737">MPASSHYTGLAGYAHDTPARAAVLLVNLGTPEAATPKAVREYLAEFLSDPRVIEYPRWLWQLVLHGVVLRVRPKRSAHAYASIWTDAGSPLRTHSEALAAALQRTLGDQCAGPVSVDLAMRYGRPAIRERITALQAAGVRRLLLLPLYPQYSATSTGSVLDAMADTIKRLRWPPELRVINDYHDDAAHLDALADSVRRHWAVQGRGQKLLLSFHGIPRRYVLGGDPYYCQCLATARLLRERLGLGAGEVLLTFQSRVGRERWLQPATDVTLRALPAQGVKRIDVLCPGFAVDCLETLEEIALRGKADFLSAGGTVLHYIPALNSGDAQVRALAALALRHMAGWPELAPDFNPAVHAALQASARERAAHDCNR</sequence>
<keyword evidence="4 9" id="KW-0408">Iron</keyword>
<comment type="pathway">
    <text evidence="9 10">Porphyrin-containing compound metabolism; protoheme biosynthesis; protoheme from protoporphyrin-IX: step 1/1.</text>
</comment>
<keyword evidence="3 9" id="KW-0479">Metal-binding</keyword>
<evidence type="ECO:0000256" key="6">
    <source>
        <dbReference type="ARBA" id="ARBA00023239"/>
    </source>
</evidence>
<dbReference type="CDD" id="cd03411">
    <property type="entry name" value="Ferrochelatase_N"/>
    <property type="match status" value="1"/>
</dbReference>
<evidence type="ECO:0000256" key="3">
    <source>
        <dbReference type="ARBA" id="ARBA00022723"/>
    </source>
</evidence>
<dbReference type="PROSITE" id="PS00534">
    <property type="entry name" value="FERROCHELATASE"/>
    <property type="match status" value="1"/>
</dbReference>
<comment type="subcellular location">
    <subcellularLocation>
        <location evidence="9 10">Cytoplasm</location>
    </subcellularLocation>
</comment>
<accession>A0A4S3KNQ4</accession>
<evidence type="ECO:0000256" key="2">
    <source>
        <dbReference type="ARBA" id="ARBA00022490"/>
    </source>
</evidence>
<keyword evidence="7 9" id="KW-0627">Porphyrin biosynthesis</keyword>
<protein>
    <recommendedName>
        <fullName evidence="9 10">Ferrochelatase</fullName>
        <ecNumber evidence="9 10">4.98.1.1</ecNumber>
    </recommendedName>
    <alternativeName>
        <fullName evidence="9">Heme synthase</fullName>
    </alternativeName>
    <alternativeName>
        <fullName evidence="9">Protoheme ferro-lyase</fullName>
    </alternativeName>
</protein>
<dbReference type="HAMAP" id="MF_00323">
    <property type="entry name" value="Ferrochelatase"/>
    <property type="match status" value="1"/>
</dbReference>
<keyword evidence="2 9" id="KW-0963">Cytoplasm</keyword>
<dbReference type="InterPro" id="IPR033659">
    <property type="entry name" value="Ferrochelatase_N"/>
</dbReference>
<dbReference type="GO" id="GO:0006783">
    <property type="term" value="P:heme biosynthetic process"/>
    <property type="evidence" value="ECO:0007669"/>
    <property type="project" value="UniProtKB-UniRule"/>
</dbReference>
<dbReference type="Proteomes" id="UP000307749">
    <property type="component" value="Unassembled WGS sequence"/>
</dbReference>
<organism evidence="11 12">
    <name type="scientific">Metallibacterium scheffleri</name>
    <dbReference type="NCBI Taxonomy" id="993689"/>
    <lineage>
        <taxon>Bacteria</taxon>
        <taxon>Pseudomonadati</taxon>
        <taxon>Pseudomonadota</taxon>
        <taxon>Gammaproteobacteria</taxon>
        <taxon>Lysobacterales</taxon>
        <taxon>Rhodanobacteraceae</taxon>
        <taxon>Metallibacterium</taxon>
    </lineage>
</organism>
<dbReference type="InterPro" id="IPR033644">
    <property type="entry name" value="Ferrochelatase_C"/>
</dbReference>
<comment type="catalytic activity">
    <reaction evidence="9 10">
        <text>heme b + 2 H(+) = protoporphyrin IX + Fe(2+)</text>
        <dbReference type="Rhea" id="RHEA:22584"/>
        <dbReference type="ChEBI" id="CHEBI:15378"/>
        <dbReference type="ChEBI" id="CHEBI:29033"/>
        <dbReference type="ChEBI" id="CHEBI:57306"/>
        <dbReference type="ChEBI" id="CHEBI:60344"/>
        <dbReference type="EC" id="4.98.1.1"/>
    </reaction>
</comment>
<name>A0A4S3KNQ4_9GAMM</name>
<comment type="catalytic activity">
    <reaction evidence="8">
        <text>Fe-coproporphyrin III + 2 H(+) = coproporphyrin III + Fe(2+)</text>
        <dbReference type="Rhea" id="RHEA:49572"/>
        <dbReference type="ChEBI" id="CHEBI:15378"/>
        <dbReference type="ChEBI" id="CHEBI:29033"/>
        <dbReference type="ChEBI" id="CHEBI:68438"/>
        <dbReference type="ChEBI" id="CHEBI:131725"/>
        <dbReference type="EC" id="4.99.1.9"/>
    </reaction>
    <physiologicalReaction direction="right-to-left" evidence="8">
        <dbReference type="Rhea" id="RHEA:49574"/>
    </physiologicalReaction>
</comment>
<dbReference type="RefSeq" id="WP_081126734.1">
    <property type="nucleotide sequence ID" value="NZ_DAHXOC010000001.1"/>
</dbReference>
<comment type="caution">
    <text evidence="11">The sequence shown here is derived from an EMBL/GenBank/DDBJ whole genome shotgun (WGS) entry which is preliminary data.</text>
</comment>
<dbReference type="PANTHER" id="PTHR11108">
    <property type="entry name" value="FERROCHELATASE"/>
    <property type="match status" value="1"/>
</dbReference>
<keyword evidence="6 9" id="KW-0456">Lyase</keyword>
<dbReference type="GO" id="GO:0004325">
    <property type="term" value="F:ferrochelatase activity"/>
    <property type="evidence" value="ECO:0007669"/>
    <property type="project" value="UniProtKB-UniRule"/>
</dbReference>
<evidence type="ECO:0000313" key="11">
    <source>
        <dbReference type="EMBL" id="THD10603.1"/>
    </source>
</evidence>
<dbReference type="Gene3D" id="3.40.50.1400">
    <property type="match status" value="2"/>
</dbReference>
<evidence type="ECO:0000256" key="10">
    <source>
        <dbReference type="RuleBase" id="RU000607"/>
    </source>
</evidence>
<evidence type="ECO:0000313" key="12">
    <source>
        <dbReference type="Proteomes" id="UP000307749"/>
    </source>
</evidence>
<dbReference type="UniPathway" id="UPA00252">
    <property type="reaction ID" value="UER00325"/>
</dbReference>
<comment type="similarity">
    <text evidence="1 9 10">Belongs to the ferrochelatase family.</text>
</comment>
<dbReference type="NCBIfam" id="TIGR00109">
    <property type="entry name" value="hemH"/>
    <property type="match status" value="1"/>
</dbReference>
<dbReference type="Pfam" id="PF00762">
    <property type="entry name" value="Ferrochelatase"/>
    <property type="match status" value="1"/>
</dbReference>
<dbReference type="InterPro" id="IPR019772">
    <property type="entry name" value="Ferrochelatase_AS"/>
</dbReference>
<feature type="binding site" evidence="9">
    <location>
        <position position="295"/>
    </location>
    <ligand>
        <name>Fe(2+)</name>
        <dbReference type="ChEBI" id="CHEBI:29033"/>
    </ligand>
</feature>
<evidence type="ECO:0000256" key="7">
    <source>
        <dbReference type="ARBA" id="ARBA00023244"/>
    </source>
</evidence>
<evidence type="ECO:0000256" key="8">
    <source>
        <dbReference type="ARBA" id="ARBA00024536"/>
    </source>
</evidence>
<dbReference type="STRING" id="993689.GCA_002077135_00495"/>
<dbReference type="GO" id="GO:0046872">
    <property type="term" value="F:metal ion binding"/>
    <property type="evidence" value="ECO:0007669"/>
    <property type="project" value="UniProtKB-KW"/>
</dbReference>
<dbReference type="CDD" id="cd00419">
    <property type="entry name" value="Ferrochelatase_C"/>
    <property type="match status" value="1"/>
</dbReference>
<reference evidence="11 12" key="1">
    <citation type="submission" date="2017-02" db="EMBL/GenBank/DDBJ databases">
        <title>Whole genome sequencing of Metallibacterium scheffleri DSM 24874 (T).</title>
        <authorList>
            <person name="Kumar S."/>
            <person name="Patil P."/>
            <person name="Patil P.B."/>
        </authorList>
    </citation>
    <scope>NUCLEOTIDE SEQUENCE [LARGE SCALE GENOMIC DNA]</scope>
    <source>
        <strain evidence="11 12">DSM 24874</strain>
    </source>
</reference>
<dbReference type="FunFam" id="3.40.50.1400:FF:000002">
    <property type="entry name" value="Ferrochelatase"/>
    <property type="match status" value="1"/>
</dbReference>
<keyword evidence="12" id="KW-1185">Reference proteome</keyword>
<dbReference type="PANTHER" id="PTHR11108:SF1">
    <property type="entry name" value="FERROCHELATASE, MITOCHONDRIAL"/>
    <property type="match status" value="1"/>
</dbReference>